<evidence type="ECO:0000313" key="5">
    <source>
        <dbReference type="EMBL" id="STO31330.1"/>
    </source>
</evidence>
<keyword evidence="3" id="KW-1133">Transmembrane helix</keyword>
<feature type="compositionally biased region" description="Polar residues" evidence="2">
    <location>
        <begin position="3167"/>
        <end position="3176"/>
    </location>
</feature>
<dbReference type="InterPro" id="IPR025157">
    <property type="entry name" value="Hemagglutinin_rpt"/>
</dbReference>
<feature type="region of interest" description="Disordered" evidence="2">
    <location>
        <begin position="2293"/>
        <end position="2351"/>
    </location>
</feature>
<feature type="region of interest" description="Disordered" evidence="2">
    <location>
        <begin position="3693"/>
        <end position="3714"/>
    </location>
</feature>
<dbReference type="PANTHER" id="PTHR45733">
    <property type="entry name" value="FORMIN-J"/>
    <property type="match status" value="1"/>
</dbReference>
<evidence type="ECO:0000256" key="2">
    <source>
        <dbReference type="SAM" id="MobiDB-lite"/>
    </source>
</evidence>
<feature type="transmembrane region" description="Helical" evidence="3">
    <location>
        <begin position="21"/>
        <end position="38"/>
    </location>
</feature>
<name>A0A377GWF1_9FUSO</name>
<feature type="compositionally biased region" description="Polar residues" evidence="2">
    <location>
        <begin position="3467"/>
        <end position="3480"/>
    </location>
</feature>
<sequence>MNYLKLNEKLLKHHLKNKKRITLSLIVTFMITGGLGITEEEILARDLRPRQAKNDINIGNDSPGLSIDKAANGKTDVVNIVTPGANGISHNKFVDFNVGEEGIIFNNNGFHEYVNSQLGGIVHKNANLSGGAAKTILNEVTGMRDSYLNGVVEVAGEKADFILANENGITVNGAGFINTSGVTLTTGKVNNNNGNLSVDVTKGNVVIEGSGVEVSGNYFNIISQTIELFGQVSSKNGENDADLNFIAGNNKVDFINTSAPQVTGSTNGTTSEIKYGIHAGPLGAMYGNNIRLISTAHGLGVRHEGIIRSKGDITIEADGDIAIGGLNSEKNITVTGKGKLETINGTYKVDNKIYNYSIVSTKGINLNVTGDMEINSFISANGAEGLQITAKNLKILGDKKTTAGILAQGLLLIKVEGDITIEALLRPVRNGSTSDDPPLVVGEDGKVIDPITGEILNESQYSWVGSGIQGERIEISSTNFTNDSTISNTRRLQDKSSIKITATDKLINNKLISSSGKLELNAGKLENKEGASLQGSDIKIVAGSIENVGDIRQNVDSQGETADRFGKVEIDFTNGNFINKGTVSGYEVVINGTGFILENTESGKIVASTVDYPLGQGSITIKVKDLKNKGLIQSYGSGFQNDITIDVETLSNILGHIIAQRGNITITSKGEIVNSGEIYAEKDVNITSTGASIRNEGGSSSIGAAKNVTITAENAKLENSGKIYAAEKLLVIVSELLNNGSSDGLKKYLEAFYNLGQDGTKEIDKIIGELEGQLQNAPTETEKQLIQQKIDLFKDLKEQLKNFNSSLETLPNIGTMSANSIDITTKKLAQNNGIIKANNDIQIASEDGINNTGILEAGTDVTLEAKGNIVNSQRIYAGNKIDITGKSFKATGSDKLLTDYATTLSDFSTAGGDAKLDELNKKIADLEAQLKSSTGTDLQSVKTQIDNLIKEREKLAALKAKISSLAEKLENGKDGTGLSTIESKNVNITTTNGPLSNAGIIVTSEDLTLKAQGNGSDITNTGNVAVGNNANISGNSFTNNAMTVGGKFTATLQDKLESESLKIVKGMDVTAKNAQFTNLEVGENANITLKENGAGNVTFGKDGSTSNKVNITGNLGITGGGLINKAETAVKGSLNVDKNGNNSAKFENTGTLGVNQDATIKTNGFTNSGNIVTEKGLNVESSSFTNSGEMVVKEKLNVTSTGAFENSKDIVARQGFDVKSTSFTNKQNAKINTTDFTLKAGDAITNQGSIEAKGNLDIDGEKTLNNSGKILVQGSGKIDIKESINNSGEIKVGKSTTATQANGTLQSGDLLITTGTFTNKGSGKVSAENDLDIVVTSGFNNEANGEIAAKNILIDGTATTLSTNFENSGTIASEGTLTVDLGSNKKDINLGKSGKMSSKDTMTLKTGGNISNEGKFSNIGGLDFQAGKAITNKGMILSLGDINLRAKESVTNGEKNGTGSTIWSEKKITITSETGDINNYQYSTIKSKGDMTLTATNGTLLNEGGTISSGGNLNIDTKTVINKSIVNEGKIYLEKPSIDPNDTQIWGDAFDNVNNIGGTKNSTRIEIWFPKIVDTGAVQAQATIEATGNLGIKIKEKLENDVATIRSGGNLNISGAGQVINKSLESKISLEEYLKHTLIRVEDTIRETKPAKEVIVFAGTFYDGINANLPNNTGGILNYNPVLIVLAEVLDENAGGHNWQGTQMKNLYDMLYKASGGKIEPNKKLGIKNTNELAKVETTIYSAKNSAKILAGKDITLNGVEVVNGADNIIKNQSVDVKVGSENVGTVDVNLDVSITDPNDITETNGIKYPDGVEVIKGSVTINGVTIDASTGGLISAIAVAGTINPIGYIEIPKGDNGIFRPADPRPGQNIQYKFETNIDFIDPSKYFGSEYFFGKIGYDPDRTSTVIGDAYYETQLINKVIKEALGYTGEVTADYIKTMLDSAAETQGDLGLVVGKALTPDQINSLEKDIIWYVEVEMDGEKVLVPQVYFGKETRIEMAQGDKGGGYGSTIKAGGNIDIKGGSVSNTNANIVAGGDINMDVTGDITNSAVGGFQGGISAGGDISLKAGGDLDMIGGTITSTDGGVSVETGGDINIESTLGGNLGNQTISNKAGITAKGDVTVNSGGDTTIKNGTINSSEGDVALTGKNVNIEDQNLISSGQSFDSDRISKTESSYTASTSVGSEIGGKNVSINAENDINIKGSGVVAENDLSLDAGKNVNITDGQNHYYGKTTTETNGFDMNYKLNVGSSTSETQASASAGSTVGGLGNVTIKSGQDTNIKGSDVISGGDTNVIAGGNVNITDGKNTEETKSSSSSYDVISYTKKSSETKSSTSQGSSITSGGNINIKSGGDVTSVGGEFNSLGDTNIDATGNVKFEAGKNEYEEKSNSFGVGIISGNAGVGAGGASANAGWDINNGGYSEVVNGKASDQTINDMNKVGKSGKNYMDSLAKADATIGISIQNKHKKETTWTEGSVNTGGDINIKSGGTTDIGGSDFNSKGDFNITANDIDSTKYTDEIEETSSGFNVGVKVGNNTTSSIADAVNKGMQIHENATDSEHNSVNGALVGAQVAGTVSNVIFGDLVGNVTSVTGEFGYNNSYSKTTEENITNITSGGDINFKTTGGDINLKGVEMDGNDITLDSAKDINISSAKKTEVEHSTGVNVSVGGTVSAGVGTIDGANAQVGVTGNVSVSKNDKNNQTNTGSSINGNNITIKSGGDTNVIGSNVSGNDVTVDVGGDLNIKTETDNIDEKRTEGWAGGDLSGGVASNTIVTGDAGISAGGGSITKSGDKINNQAGITAKNKIDVTVDGDLNLKGGVVGSDTGDGSLTVKGDVNVEDVKSNYEEGGAIVGVNGGTKGGGILGEVGDNVDLEKTAKGTIGINKDNITVGGDVTVNGKTNTGDDKLEGVNTDMDGSITVDKDVSQGGGTFSGTASKLPGKKTDSGSYDLPDGKQPPPPPIRRDPEPVKVDIPTLPDIPKPTVKVPIPEEHKVIKIPRPEIQYPVVEDLPKPQKPIPIPPKPDPDPDPDPIIPEFGKIPRPEVHYPVIEELPKPQKPEIIPPKPDPDPDPPKKPVVGGYVKDENGKWVPAYSKGMGAALTGGGLTSGGLKGYQDGVKSLIKGETQVPNRDDKKPVKPPQYEGKYIKDENGNWHKTTYQPGDVTIGGKASESNGISAPMNNNTNRNTVGTVGNKNTDGATKNTSETGTVGNKNTDGATKNTSETGTVGNKNTDGATKNTSGTGTVGNKNTDGATKNTSGTGTVGNKNTDGATKNTSETGTVGNKNTDGATKNTSGTGTVSNKNTDGATKNTGSNSSKKKAEEPVLAPPAPAPITTTVKTPAPIPDVPRPEVKVPIPGAGGGDGRPALPPVDYNQGGDGRPALPPADYNQGGDGRPALPPVDYNQGGDGRPALPPVDYNQGGDGRPALPPADYNQGGDGRPALPPVDYNQGGDVKLPLPPADYNQGGILKSPSTSQGTGNSQKKVSFDDGNIEVGYVPKNDSTRKPYDDARDTTEISKDIDKLLGEQKKLTDKQNSGKKLSKKEQEKLNQLEKDLAVLNDELVDAIGRDKADRPDDERIPEEMANLVKERQQLMDKVNRGEQLTAEQKDRLNEIELDIKTLENTIANSKSNVGGSLTPPAPPVKTVTGKTPETLPDTPKPDVKVPIPGTQGGSDVVYADLDLGAGSGVIHGGSDTIYSNITSGPPPLPPKPQKKWTKF</sequence>
<gene>
    <name evidence="5" type="primary">fhaB_1</name>
    <name evidence="5" type="ORF">NCTC10723_00778</name>
</gene>
<feature type="compositionally biased region" description="Polar residues" evidence="2">
    <location>
        <begin position="3194"/>
        <end position="3304"/>
    </location>
</feature>
<feature type="compositionally biased region" description="Low complexity" evidence="2">
    <location>
        <begin position="2313"/>
        <end position="2351"/>
    </location>
</feature>
<feature type="region of interest" description="Disordered" evidence="2">
    <location>
        <begin position="3049"/>
        <end position="3079"/>
    </location>
</feature>
<dbReference type="Pfam" id="PF13332">
    <property type="entry name" value="Fil_haemagg_2"/>
    <property type="match status" value="4"/>
</dbReference>
<feature type="region of interest" description="Disordered" evidence="2">
    <location>
        <begin position="3006"/>
        <end position="3036"/>
    </location>
</feature>
<dbReference type="InterPro" id="IPR008638">
    <property type="entry name" value="FhaB/CdiA-like_TPS"/>
</dbReference>
<feature type="domain" description="Filamentous haemagglutinin FhaB/tRNA nuclease CdiA-like TPS" evidence="4">
    <location>
        <begin position="72"/>
        <end position="194"/>
    </location>
</feature>
<keyword evidence="6" id="KW-1185">Reference proteome</keyword>
<dbReference type="SUPFAM" id="SSF51126">
    <property type="entry name" value="Pectin lyase-like"/>
    <property type="match status" value="1"/>
</dbReference>
<evidence type="ECO:0000256" key="1">
    <source>
        <dbReference type="SAM" id="Coils"/>
    </source>
</evidence>
<dbReference type="EMBL" id="UGGU01000003">
    <property type="protein sequence ID" value="STO31330.1"/>
    <property type="molecule type" value="Genomic_DNA"/>
</dbReference>
<dbReference type="Proteomes" id="UP000255328">
    <property type="component" value="Unassembled WGS sequence"/>
</dbReference>
<evidence type="ECO:0000259" key="4">
    <source>
        <dbReference type="SMART" id="SM00912"/>
    </source>
</evidence>
<dbReference type="PANTHER" id="PTHR45733:SF8">
    <property type="entry name" value="FORMIN-J"/>
    <property type="match status" value="1"/>
</dbReference>
<keyword evidence="1" id="KW-0175">Coiled coil</keyword>
<feature type="region of interest" description="Disordered" evidence="2">
    <location>
        <begin position="2899"/>
        <end position="2981"/>
    </location>
</feature>
<feature type="coiled-coil region" evidence="1">
    <location>
        <begin position="909"/>
        <end position="968"/>
    </location>
</feature>
<feature type="region of interest" description="Disordered" evidence="2">
    <location>
        <begin position="3622"/>
        <end position="3666"/>
    </location>
</feature>
<dbReference type="NCBIfam" id="TIGR01901">
    <property type="entry name" value="adhes_NPXG"/>
    <property type="match status" value="1"/>
</dbReference>
<dbReference type="InterPro" id="IPR010069">
    <property type="entry name" value="CdiA_FHA1_rpt"/>
</dbReference>
<feature type="region of interest" description="Disordered" evidence="2">
    <location>
        <begin position="2690"/>
        <end position="2714"/>
    </location>
</feature>
<evidence type="ECO:0000313" key="6">
    <source>
        <dbReference type="Proteomes" id="UP000255328"/>
    </source>
</evidence>
<feature type="compositionally biased region" description="Low complexity" evidence="2">
    <location>
        <begin position="3177"/>
        <end position="3193"/>
    </location>
</feature>
<dbReference type="InterPro" id="IPR051144">
    <property type="entry name" value="Formin_homology_domain"/>
</dbReference>
<dbReference type="SMART" id="SM00912">
    <property type="entry name" value="Haemagg_act"/>
    <property type="match status" value="1"/>
</dbReference>
<dbReference type="Gene3D" id="2.160.20.10">
    <property type="entry name" value="Single-stranded right-handed beta-helix, Pectin lyase-like"/>
    <property type="match status" value="1"/>
</dbReference>
<feature type="compositionally biased region" description="Pro residues" evidence="2">
    <location>
        <begin position="3010"/>
        <end position="3019"/>
    </location>
</feature>
<accession>A0A377GWF1</accession>
<keyword evidence="3" id="KW-0472">Membrane</keyword>
<evidence type="ECO:0000256" key="3">
    <source>
        <dbReference type="SAM" id="Phobius"/>
    </source>
</evidence>
<dbReference type="RefSeq" id="WP_172606948.1">
    <property type="nucleotide sequence ID" value="NZ_UGGU01000003.1"/>
</dbReference>
<dbReference type="NCBIfam" id="TIGR01731">
    <property type="entry name" value="fil_hemag_20aa"/>
    <property type="match status" value="5"/>
</dbReference>
<proteinExistence type="predicted"/>
<dbReference type="Pfam" id="PF05860">
    <property type="entry name" value="TPS"/>
    <property type="match status" value="1"/>
</dbReference>
<keyword evidence="3" id="KW-0812">Transmembrane</keyword>
<feature type="region of interest" description="Disordered" evidence="2">
    <location>
        <begin position="3119"/>
        <end position="3542"/>
    </location>
</feature>
<dbReference type="InterPro" id="IPR011050">
    <property type="entry name" value="Pectin_lyase_fold/virulence"/>
</dbReference>
<protein>
    <submittedName>
        <fullName evidence="5">Filamentous hemagglutinin</fullName>
    </submittedName>
</protein>
<dbReference type="GO" id="GO:0003824">
    <property type="term" value="F:catalytic activity"/>
    <property type="evidence" value="ECO:0007669"/>
    <property type="project" value="UniProtKB-ARBA"/>
</dbReference>
<reference evidence="5 6" key="1">
    <citation type="submission" date="2018-06" db="EMBL/GenBank/DDBJ databases">
        <authorList>
            <consortium name="Pathogen Informatics"/>
            <person name="Doyle S."/>
        </authorList>
    </citation>
    <scope>NUCLEOTIDE SEQUENCE [LARGE SCALE GENOMIC DNA]</scope>
    <source>
        <strain evidence="5 6">NCTC10723</strain>
    </source>
</reference>
<organism evidence="5 6">
    <name type="scientific">Fusobacterium necrogenes</name>
    <dbReference type="NCBI Taxonomy" id="858"/>
    <lineage>
        <taxon>Bacteria</taxon>
        <taxon>Fusobacteriati</taxon>
        <taxon>Fusobacteriota</taxon>
        <taxon>Fusobacteriia</taxon>
        <taxon>Fusobacteriales</taxon>
        <taxon>Fusobacteriaceae</taxon>
        <taxon>Fusobacterium</taxon>
    </lineage>
</organism>
<dbReference type="InterPro" id="IPR012334">
    <property type="entry name" value="Pectin_lyas_fold"/>
</dbReference>
<feature type="compositionally biased region" description="Basic and acidic residues" evidence="2">
    <location>
        <begin position="3497"/>
        <end position="3528"/>
    </location>
</feature>